<gene>
    <name evidence="1" type="ORF">MW046_00450</name>
</gene>
<evidence type="ECO:0000313" key="1">
    <source>
        <dbReference type="EMBL" id="UPM42941.1"/>
    </source>
</evidence>
<sequence length="96" mass="10409">MTTDPNDVVITIAGPTEETEVALPGSLFDALSNEDETASEVVSDILVLSCAQRVHALVHHGDEEIDEDLSAVEDRMMAVFEEHFGMTFAQATGHDH</sequence>
<evidence type="ECO:0000313" key="2">
    <source>
        <dbReference type="Proteomes" id="UP000831768"/>
    </source>
</evidence>
<dbReference type="AlphaFoldDB" id="A0A8U0A189"/>
<accession>A0A8U0A189</accession>
<dbReference type="EMBL" id="CP096019">
    <property type="protein sequence ID" value="UPM42941.1"/>
    <property type="molecule type" value="Genomic_DNA"/>
</dbReference>
<reference evidence="1" key="1">
    <citation type="submission" date="2022-04" db="EMBL/GenBank/DDBJ databases">
        <title>Halocatena sp. nov., isolated from a salt lake.</title>
        <authorList>
            <person name="Cui H.-L."/>
        </authorList>
    </citation>
    <scope>NUCLEOTIDE SEQUENCE</scope>
    <source>
        <strain evidence="1">AD-1</strain>
    </source>
</reference>
<name>A0A8U0A189_9EURY</name>
<dbReference type="RefSeq" id="WP_247993611.1">
    <property type="nucleotide sequence ID" value="NZ_CP096019.1"/>
</dbReference>
<proteinExistence type="predicted"/>
<dbReference type="InterPro" id="IPR055967">
    <property type="entry name" value="DUF7545"/>
</dbReference>
<protein>
    <submittedName>
        <fullName evidence="1">Uncharacterized protein</fullName>
    </submittedName>
</protein>
<dbReference type="GeneID" id="71926471"/>
<dbReference type="Proteomes" id="UP000831768">
    <property type="component" value="Chromosome"/>
</dbReference>
<organism evidence="1 2">
    <name type="scientific">Halocatena salina</name>
    <dbReference type="NCBI Taxonomy" id="2934340"/>
    <lineage>
        <taxon>Archaea</taxon>
        <taxon>Methanobacteriati</taxon>
        <taxon>Methanobacteriota</taxon>
        <taxon>Stenosarchaea group</taxon>
        <taxon>Halobacteria</taxon>
        <taxon>Halobacteriales</taxon>
        <taxon>Natronomonadaceae</taxon>
        <taxon>Halocatena</taxon>
    </lineage>
</organism>
<dbReference type="Pfam" id="PF24411">
    <property type="entry name" value="DUF7545"/>
    <property type="match status" value="1"/>
</dbReference>
<dbReference type="KEGG" id="haad:MW046_00450"/>
<keyword evidence="2" id="KW-1185">Reference proteome</keyword>